<evidence type="ECO:0000313" key="10">
    <source>
        <dbReference type="EMBL" id="STZ67649.1"/>
    </source>
</evidence>
<keyword evidence="2 7" id="KW-0548">Nucleotidyltransferase</keyword>
<gene>
    <name evidence="7" type="primary">glnD</name>
    <name evidence="10" type="ORF">NCTC10660_01133</name>
</gene>
<evidence type="ECO:0000256" key="6">
    <source>
        <dbReference type="ARBA" id="ARBA00023268"/>
    </source>
</evidence>
<dbReference type="CDD" id="cd04900">
    <property type="entry name" value="ACT_UUR-like_1"/>
    <property type="match status" value="1"/>
</dbReference>
<keyword evidence="3" id="KW-0677">Repeat</keyword>
<dbReference type="GO" id="GO:0006808">
    <property type="term" value="P:regulation of nitrogen utilization"/>
    <property type="evidence" value="ECO:0007669"/>
    <property type="project" value="UniProtKB-UniRule"/>
</dbReference>
<dbReference type="PIRSF" id="PIRSF006288">
    <property type="entry name" value="PII_uridyltransf"/>
    <property type="match status" value="1"/>
</dbReference>
<dbReference type="GeneID" id="93352115"/>
<dbReference type="InterPro" id="IPR045865">
    <property type="entry name" value="ACT-like_dom_sf"/>
</dbReference>
<dbReference type="Gene3D" id="1.10.3210.10">
    <property type="entry name" value="Hypothetical protein af1432"/>
    <property type="match status" value="1"/>
</dbReference>
<dbReference type="InterPro" id="IPR013546">
    <property type="entry name" value="PII_UdlTrfase/GS_AdlTrfase"/>
</dbReference>
<feature type="domain" description="ACT" evidence="8">
    <location>
        <begin position="785"/>
        <end position="853"/>
    </location>
</feature>
<keyword evidence="4 7" id="KW-0378">Hydrolase</keyword>
<dbReference type="PROSITE" id="PS51671">
    <property type="entry name" value="ACT"/>
    <property type="match status" value="2"/>
</dbReference>
<dbReference type="Proteomes" id="UP000254927">
    <property type="component" value="Unassembled WGS sequence"/>
</dbReference>
<evidence type="ECO:0000256" key="1">
    <source>
        <dbReference type="ARBA" id="ARBA00022679"/>
    </source>
</evidence>
<feature type="region of interest" description="Uridylyltransferase" evidence="7">
    <location>
        <begin position="1"/>
        <end position="317"/>
    </location>
</feature>
<dbReference type="CDD" id="cd00077">
    <property type="entry name" value="HDc"/>
    <property type="match status" value="1"/>
</dbReference>
<evidence type="ECO:0000256" key="7">
    <source>
        <dbReference type="HAMAP-Rule" id="MF_00277"/>
    </source>
</evidence>
<dbReference type="SUPFAM" id="SSF55021">
    <property type="entry name" value="ACT-like"/>
    <property type="match status" value="2"/>
</dbReference>
<dbReference type="SUPFAM" id="SSF109604">
    <property type="entry name" value="HD-domain/PDEase-like"/>
    <property type="match status" value="1"/>
</dbReference>
<dbReference type="PANTHER" id="PTHR47320:SF1">
    <property type="entry name" value="BIFUNCTIONAL URIDYLYLTRANSFERASE_URIDYLYL-REMOVING ENZYME"/>
    <property type="match status" value="1"/>
</dbReference>
<evidence type="ECO:0000256" key="5">
    <source>
        <dbReference type="ARBA" id="ARBA00022842"/>
    </source>
</evidence>
<dbReference type="InterPro" id="IPR003607">
    <property type="entry name" value="HD/PDEase_dom"/>
</dbReference>
<dbReference type="SUPFAM" id="SSF81593">
    <property type="entry name" value="Nucleotidyltransferase substrate binding subunit/domain"/>
    <property type="match status" value="1"/>
</dbReference>
<name>A0A378TXC0_NEIEL</name>
<proteinExistence type="inferred from homology"/>
<feature type="domain" description="ACT" evidence="8">
    <location>
        <begin position="674"/>
        <end position="757"/>
    </location>
</feature>
<comment type="catalytic activity">
    <reaction evidence="7">
        <text>[protein-PII]-uridylyl-L-tyrosine + H2O = [protein-PII]-L-tyrosine + UMP + H(+)</text>
        <dbReference type="Rhea" id="RHEA:48600"/>
        <dbReference type="Rhea" id="RHEA-COMP:12147"/>
        <dbReference type="Rhea" id="RHEA-COMP:12148"/>
        <dbReference type="ChEBI" id="CHEBI:15377"/>
        <dbReference type="ChEBI" id="CHEBI:15378"/>
        <dbReference type="ChEBI" id="CHEBI:46858"/>
        <dbReference type="ChEBI" id="CHEBI:57865"/>
        <dbReference type="ChEBI" id="CHEBI:90602"/>
    </reaction>
</comment>
<comment type="activity regulation">
    <text evidence="7">Uridylyltransferase (UTase) activity is inhibited by glutamine, while glutamine activates uridylyl-removing (UR) activity.</text>
</comment>
<dbReference type="CDD" id="cd05401">
    <property type="entry name" value="NT_GlnE_GlnD_like"/>
    <property type="match status" value="1"/>
</dbReference>
<dbReference type="GO" id="GO:0008081">
    <property type="term" value="F:phosphoric diester hydrolase activity"/>
    <property type="evidence" value="ECO:0007669"/>
    <property type="project" value="UniProtKB-UniRule"/>
</dbReference>
<evidence type="ECO:0000256" key="3">
    <source>
        <dbReference type="ARBA" id="ARBA00022737"/>
    </source>
</evidence>
<dbReference type="AlphaFoldDB" id="A0A378TXC0"/>
<keyword evidence="6 7" id="KW-0511">Multifunctional enzyme</keyword>
<protein>
    <recommendedName>
        <fullName evidence="7">Bifunctional uridylyltransferase/uridylyl-removing enzyme</fullName>
        <shortName evidence="7">UTase/UR</shortName>
    </recommendedName>
    <alternativeName>
        <fullName evidence="7">Bifunctional [protein-PII] modification enzyme</fullName>
    </alternativeName>
    <alternativeName>
        <fullName evidence="7">Bifunctional nitrogen sensor protein</fullName>
    </alternativeName>
    <domain>
        <recommendedName>
            <fullName evidence="7">[Protein-PII] uridylyltransferase</fullName>
            <shortName evidence="7">PII uridylyltransferase</shortName>
            <shortName evidence="7">UTase</shortName>
            <ecNumber evidence="7">2.7.7.59</ecNumber>
        </recommendedName>
    </domain>
    <domain>
        <recommendedName>
            <fullName evidence="7">[Protein-PII]-UMP uridylyl-removing enzyme</fullName>
            <shortName evidence="7">UR</shortName>
            <ecNumber evidence="7">3.1.4.-</ecNumber>
        </recommendedName>
    </domain>
</protein>
<dbReference type="InterPro" id="IPR043519">
    <property type="entry name" value="NT_sf"/>
</dbReference>
<evidence type="ECO:0000256" key="4">
    <source>
        <dbReference type="ARBA" id="ARBA00022801"/>
    </source>
</evidence>
<dbReference type="InterPro" id="IPR002912">
    <property type="entry name" value="ACT_dom"/>
</dbReference>
<evidence type="ECO:0000259" key="8">
    <source>
        <dbReference type="PROSITE" id="PS51671"/>
    </source>
</evidence>
<dbReference type="InterPro" id="IPR010043">
    <property type="entry name" value="UTase/UR"/>
</dbReference>
<evidence type="ECO:0000256" key="2">
    <source>
        <dbReference type="ARBA" id="ARBA00022695"/>
    </source>
</evidence>
<dbReference type="EC" id="2.7.7.59" evidence="7"/>
<comment type="catalytic activity">
    <reaction evidence="7">
        <text>[protein-PII]-L-tyrosine + UTP = [protein-PII]-uridylyl-L-tyrosine + diphosphate</text>
        <dbReference type="Rhea" id="RHEA:13673"/>
        <dbReference type="Rhea" id="RHEA-COMP:12147"/>
        <dbReference type="Rhea" id="RHEA-COMP:12148"/>
        <dbReference type="ChEBI" id="CHEBI:33019"/>
        <dbReference type="ChEBI" id="CHEBI:46398"/>
        <dbReference type="ChEBI" id="CHEBI:46858"/>
        <dbReference type="ChEBI" id="CHEBI:90602"/>
        <dbReference type="EC" id="2.7.7.59"/>
    </reaction>
</comment>
<dbReference type="EMBL" id="UGQW01000002">
    <property type="protein sequence ID" value="STZ67649.1"/>
    <property type="molecule type" value="Genomic_DNA"/>
</dbReference>
<dbReference type="EC" id="3.1.4.-" evidence="7"/>
<evidence type="ECO:0000259" key="9">
    <source>
        <dbReference type="PROSITE" id="PS51831"/>
    </source>
</evidence>
<dbReference type="Pfam" id="PF01966">
    <property type="entry name" value="HD"/>
    <property type="match status" value="1"/>
</dbReference>
<sequence>MQADIPALARRLQQQKQQAAERYLANRRPNLFFQQYCRTIDRTLAELWPSFFDDGRFCLLAVGGYGRGEVYPYSDTDLTLVSAAPLDAGEEERMAGLVQTLWDLGLAPSLKAGTAAELCESARQDLTADTAFLEARFLCGNAALAGQFIQTLNAQRHPAAFIEGKLLEMQQRHDKQQGSGALLEPNVKTCPGGLRDIHTMLWLAKAQGIDAGFDALIRQRILTRTEAGILANSHRELAAIRIDLHLAAGREEDRLIFDLQTRLAENILPDGEGGRLKSEKLMHRFYRAAKAVKQLNGIILPMLSGRVYTPLPRVERAIDRHYYQIGNQIAVRDKNLFKQQPEHIFIIIKLLQRHSDLTAIAPKTLRAWWAAARKINCAFYENEANRRRFIGFFRHGRGLTRTMRFLNLYGVLGRYLPEWNKIVGLLQHDLFHIYPVDDHILTVLRNMRRLAMEQHVHELPFASTVMNAFDKKYLLYLAALFHDIAKGRGGDHAVQGVADARRFAADHFLPEEDGEMLCWLVENHLLMSMTAQKEDIQDPDVVARFCRRVGNTERLSALYLLTVADIRGTNPKIWNSWKAGLLENLFQTASRRFNGNSDSRAAVTGRRQAAAIAALTAAGIGEKEQRRLWQALGAAYFVHHQESEILWHTAHLVHHPEQACARIRPHPANGNMLQVMVYLPNADRLFANLCRIFSRHNLDIAAARAFITAHDYVLDTFAVRPPEGSTDTDRQRIENALSAELQDFLHGKIRNGSFSDGIRSRRARHQPIVPVVEIRAEEEQPGWFTLSLIAVNRPYLLANAAEVFNRHGISLRYAQISTTDDRVEDSFLLYSPGLADPNRQVALKKDLSAVLAV</sequence>
<dbReference type="HAMAP" id="MF_00277">
    <property type="entry name" value="PII_uridylyl_transf"/>
    <property type="match status" value="1"/>
</dbReference>
<dbReference type="SUPFAM" id="SSF81301">
    <property type="entry name" value="Nucleotidyltransferase"/>
    <property type="match status" value="1"/>
</dbReference>
<comment type="similarity">
    <text evidence="7">Belongs to the GlnD family.</text>
</comment>
<dbReference type="PROSITE" id="PS51831">
    <property type="entry name" value="HD"/>
    <property type="match status" value="1"/>
</dbReference>
<keyword evidence="1 7" id="KW-0808">Transferase</keyword>
<accession>A0A378TXC0</accession>
<keyword evidence="5 7" id="KW-0460">Magnesium</keyword>
<dbReference type="PANTHER" id="PTHR47320">
    <property type="entry name" value="BIFUNCTIONAL URIDYLYLTRANSFERASE/URIDYLYL-REMOVING ENZYME"/>
    <property type="match status" value="1"/>
</dbReference>
<comment type="function">
    <text evidence="7">Modifies, by uridylylation and deuridylylation, the PII regulatory proteins (GlnB and homologs), in response to the nitrogen status of the cell that GlnD senses through the glutamine level. Under low glutamine levels, catalyzes the conversion of the PII proteins and UTP to PII-UMP and PPi, while under higher glutamine levels, GlnD hydrolyzes PII-UMP to PII and UMP (deuridylylation). Thus, controls uridylylation state and activity of the PII proteins, and plays an important role in the regulation of nitrogen metabolism.</text>
</comment>
<dbReference type="NCBIfam" id="TIGR01693">
    <property type="entry name" value="UTase_glnD"/>
    <property type="match status" value="1"/>
</dbReference>
<reference evidence="10 11" key="1">
    <citation type="submission" date="2018-06" db="EMBL/GenBank/DDBJ databases">
        <authorList>
            <consortium name="Pathogen Informatics"/>
            <person name="Doyle S."/>
        </authorList>
    </citation>
    <scope>NUCLEOTIDE SEQUENCE [LARGE SCALE GENOMIC DNA]</scope>
    <source>
        <strain evidence="10 11">NCTC10660</strain>
    </source>
</reference>
<dbReference type="GO" id="GO:0008773">
    <property type="term" value="F:[protein-PII] uridylyltransferase activity"/>
    <property type="evidence" value="ECO:0007669"/>
    <property type="project" value="UniProtKB-UniRule"/>
</dbReference>
<feature type="domain" description="HD" evidence="9">
    <location>
        <begin position="436"/>
        <end position="558"/>
    </location>
</feature>
<dbReference type="InterPro" id="IPR006674">
    <property type="entry name" value="HD_domain"/>
</dbReference>
<organism evidence="10 11">
    <name type="scientific">Neisseria elongata</name>
    <dbReference type="NCBI Taxonomy" id="495"/>
    <lineage>
        <taxon>Bacteria</taxon>
        <taxon>Pseudomonadati</taxon>
        <taxon>Pseudomonadota</taxon>
        <taxon>Betaproteobacteria</taxon>
        <taxon>Neisseriales</taxon>
        <taxon>Neisseriaceae</taxon>
        <taxon>Neisseria</taxon>
    </lineage>
</organism>
<dbReference type="Pfam" id="PF08335">
    <property type="entry name" value="GlnD_UR_UTase"/>
    <property type="match status" value="1"/>
</dbReference>
<evidence type="ECO:0000313" key="11">
    <source>
        <dbReference type="Proteomes" id="UP000254927"/>
    </source>
</evidence>
<comment type="caution">
    <text evidence="7">Lacks conserved residue(s) required for the propagation of feature annotation.</text>
</comment>
<dbReference type="SMART" id="SM00471">
    <property type="entry name" value="HDc"/>
    <property type="match status" value="1"/>
</dbReference>
<comment type="cofactor">
    <cofactor evidence="7">
        <name>Mg(2+)</name>
        <dbReference type="ChEBI" id="CHEBI:18420"/>
    </cofactor>
</comment>
<comment type="domain">
    <text evidence="7">Has four distinct domains: an N-terminal nucleotidyltransferase (NT) domain responsible for UTase activity, a central HD domain that encodes UR activity, and two C-terminal ACT domains that seem to have a role in glutamine sensing.</text>
</comment>
<dbReference type="RefSeq" id="WP_074897336.1">
    <property type="nucleotide sequence ID" value="NZ_CP031252.1"/>
</dbReference>